<evidence type="ECO:0000313" key="1">
    <source>
        <dbReference type="EMBL" id="CBJ29387.1"/>
    </source>
</evidence>
<keyword evidence="2" id="KW-1185">Reference proteome</keyword>
<dbReference type="AlphaFoldDB" id="D7FKI5"/>
<dbReference type="Proteomes" id="UP000002630">
    <property type="component" value="Linkage Group LG26"/>
</dbReference>
<protein>
    <submittedName>
        <fullName evidence="1">Uncharacterized protein</fullName>
    </submittedName>
</protein>
<dbReference type="OMA" id="ARENEEW"/>
<dbReference type="OrthoDB" id="58529at2759"/>
<proteinExistence type="predicted"/>
<organism evidence="1 2">
    <name type="scientific">Ectocarpus siliculosus</name>
    <name type="common">Brown alga</name>
    <name type="synonym">Conferva siliculosa</name>
    <dbReference type="NCBI Taxonomy" id="2880"/>
    <lineage>
        <taxon>Eukaryota</taxon>
        <taxon>Sar</taxon>
        <taxon>Stramenopiles</taxon>
        <taxon>Ochrophyta</taxon>
        <taxon>PX clade</taxon>
        <taxon>Phaeophyceae</taxon>
        <taxon>Ectocarpales</taxon>
        <taxon>Ectocarpaceae</taxon>
        <taxon>Ectocarpus</taxon>
    </lineage>
</organism>
<accession>D7FKI5</accession>
<dbReference type="InParanoid" id="D7FKI5"/>
<name>D7FKI5_ECTSI</name>
<evidence type="ECO:0000313" key="2">
    <source>
        <dbReference type="Proteomes" id="UP000002630"/>
    </source>
</evidence>
<reference evidence="1 2" key="1">
    <citation type="journal article" date="2010" name="Nature">
        <title>The Ectocarpus genome and the independent evolution of multicellularity in brown algae.</title>
        <authorList>
            <person name="Cock J.M."/>
            <person name="Sterck L."/>
            <person name="Rouze P."/>
            <person name="Scornet D."/>
            <person name="Allen A.E."/>
            <person name="Amoutzias G."/>
            <person name="Anthouard V."/>
            <person name="Artiguenave F."/>
            <person name="Aury J.M."/>
            <person name="Badger J.H."/>
            <person name="Beszteri B."/>
            <person name="Billiau K."/>
            <person name="Bonnet E."/>
            <person name="Bothwell J.H."/>
            <person name="Bowler C."/>
            <person name="Boyen C."/>
            <person name="Brownlee C."/>
            <person name="Carrano C.J."/>
            <person name="Charrier B."/>
            <person name="Cho G.Y."/>
            <person name="Coelho S.M."/>
            <person name="Collen J."/>
            <person name="Corre E."/>
            <person name="Da Silva C."/>
            <person name="Delage L."/>
            <person name="Delaroque N."/>
            <person name="Dittami S.M."/>
            <person name="Doulbeau S."/>
            <person name="Elias M."/>
            <person name="Farnham G."/>
            <person name="Gachon C.M."/>
            <person name="Gschloessl B."/>
            <person name="Heesch S."/>
            <person name="Jabbari K."/>
            <person name="Jubin C."/>
            <person name="Kawai H."/>
            <person name="Kimura K."/>
            <person name="Kloareg B."/>
            <person name="Kupper F.C."/>
            <person name="Lang D."/>
            <person name="Le Bail A."/>
            <person name="Leblanc C."/>
            <person name="Lerouge P."/>
            <person name="Lohr M."/>
            <person name="Lopez P.J."/>
            <person name="Martens C."/>
            <person name="Maumus F."/>
            <person name="Michel G."/>
            <person name="Miranda-Saavedra D."/>
            <person name="Morales J."/>
            <person name="Moreau H."/>
            <person name="Motomura T."/>
            <person name="Nagasato C."/>
            <person name="Napoli C.A."/>
            <person name="Nelson D.R."/>
            <person name="Nyvall-Collen P."/>
            <person name="Peters A.F."/>
            <person name="Pommier C."/>
            <person name="Potin P."/>
            <person name="Poulain J."/>
            <person name="Quesneville H."/>
            <person name="Read B."/>
            <person name="Rensing S.A."/>
            <person name="Ritter A."/>
            <person name="Rousvoal S."/>
            <person name="Samanta M."/>
            <person name="Samson G."/>
            <person name="Schroeder D.C."/>
            <person name="Segurens B."/>
            <person name="Strittmatter M."/>
            <person name="Tonon T."/>
            <person name="Tregear J.W."/>
            <person name="Valentin K."/>
            <person name="von Dassow P."/>
            <person name="Yamagishi T."/>
            <person name="Van de Peer Y."/>
            <person name="Wincker P."/>
        </authorList>
    </citation>
    <scope>NUCLEOTIDE SEQUENCE [LARGE SCALE GENOMIC DNA]</scope>
    <source>
        <strain evidence="2">Ec32 / CCAP1310/4</strain>
    </source>
</reference>
<dbReference type="EMBL" id="FN648026">
    <property type="protein sequence ID" value="CBJ29387.1"/>
    <property type="molecule type" value="Genomic_DNA"/>
</dbReference>
<gene>
    <name evidence="1" type="ORF">Esi_0144_0053</name>
</gene>
<dbReference type="EMBL" id="FN649751">
    <property type="protein sequence ID" value="CBJ29387.1"/>
    <property type="molecule type" value="Genomic_DNA"/>
</dbReference>
<sequence>MAKEMASLDESILSYDGEYTHCTVATLSSFKNSRSVFCHASAADRDRIIEAWHQALTAAFARTEGLRPFDIVFRSLETSPAATFLLGDDSSKTVEALRSAVKEAARNPKLSELSAELENKYEGAHPDLFSLGDGVHIPNIIHSTVMRVASEVSDEGRLGEGLADLGARWEPTTVRVGKISLVYEKHPYMHLSREGAEARSYRLPFN</sequence>